<reference evidence="1" key="1">
    <citation type="journal article" date="2022" name="bioRxiv">
        <title>Sequencing and chromosome-scale assembly of the giantPleurodeles waltlgenome.</title>
        <authorList>
            <person name="Brown T."/>
            <person name="Elewa A."/>
            <person name="Iarovenko S."/>
            <person name="Subramanian E."/>
            <person name="Araus A.J."/>
            <person name="Petzold A."/>
            <person name="Susuki M."/>
            <person name="Suzuki K.-i.T."/>
            <person name="Hayashi T."/>
            <person name="Toyoda A."/>
            <person name="Oliveira C."/>
            <person name="Osipova E."/>
            <person name="Leigh N.D."/>
            <person name="Simon A."/>
            <person name="Yun M.H."/>
        </authorList>
    </citation>
    <scope>NUCLEOTIDE SEQUENCE</scope>
    <source>
        <strain evidence="1">20211129_DDA</strain>
        <tissue evidence="1">Liver</tissue>
    </source>
</reference>
<sequence length="113" mass="12198">MYAPVRVSVCAHILGVYVWAQNSLHYSSTSVLQVQVTYSAMHTFQCIPLRCGPSPGRLLPEADLSPGCAQPLGPQPLNMHSADVTGSGVWPVRMRRLSSAAAAAERQPKPLEE</sequence>
<dbReference type="AlphaFoldDB" id="A0AAV7TWV8"/>
<protein>
    <submittedName>
        <fullName evidence="1">Uncharacterized protein</fullName>
    </submittedName>
</protein>
<organism evidence="1 2">
    <name type="scientific">Pleurodeles waltl</name>
    <name type="common">Iberian ribbed newt</name>
    <dbReference type="NCBI Taxonomy" id="8319"/>
    <lineage>
        <taxon>Eukaryota</taxon>
        <taxon>Metazoa</taxon>
        <taxon>Chordata</taxon>
        <taxon>Craniata</taxon>
        <taxon>Vertebrata</taxon>
        <taxon>Euteleostomi</taxon>
        <taxon>Amphibia</taxon>
        <taxon>Batrachia</taxon>
        <taxon>Caudata</taxon>
        <taxon>Salamandroidea</taxon>
        <taxon>Salamandridae</taxon>
        <taxon>Pleurodelinae</taxon>
        <taxon>Pleurodeles</taxon>
    </lineage>
</organism>
<comment type="caution">
    <text evidence="1">The sequence shown here is derived from an EMBL/GenBank/DDBJ whole genome shotgun (WGS) entry which is preliminary data.</text>
</comment>
<evidence type="ECO:0000313" key="2">
    <source>
        <dbReference type="Proteomes" id="UP001066276"/>
    </source>
</evidence>
<accession>A0AAV7TWV8</accession>
<gene>
    <name evidence="1" type="ORF">NDU88_005952</name>
</gene>
<name>A0AAV7TWV8_PLEWA</name>
<evidence type="ECO:0000313" key="1">
    <source>
        <dbReference type="EMBL" id="KAJ1180735.1"/>
    </source>
</evidence>
<proteinExistence type="predicted"/>
<keyword evidence="2" id="KW-1185">Reference proteome</keyword>
<dbReference type="Proteomes" id="UP001066276">
    <property type="component" value="Chromosome 3_2"/>
</dbReference>
<dbReference type="EMBL" id="JANPWB010000006">
    <property type="protein sequence ID" value="KAJ1180735.1"/>
    <property type="molecule type" value="Genomic_DNA"/>
</dbReference>